<dbReference type="InterPro" id="IPR017972">
    <property type="entry name" value="Cyt_P450_CS"/>
</dbReference>
<evidence type="ECO:0000256" key="5">
    <source>
        <dbReference type="ARBA" id="ARBA00012109"/>
    </source>
</evidence>
<keyword evidence="8" id="KW-0256">Endoplasmic reticulum</keyword>
<evidence type="ECO:0000256" key="1">
    <source>
        <dbReference type="ARBA" id="ARBA00001971"/>
    </source>
</evidence>
<keyword evidence="6 15" id="KW-0349">Heme</keyword>
<gene>
    <name evidence="17" type="ORF">CINC_LOCUS1295</name>
</gene>
<reference evidence="17" key="1">
    <citation type="submission" date="2021-12" db="EMBL/GenBank/DDBJ databases">
        <authorList>
            <person name="King R."/>
        </authorList>
    </citation>
    <scope>NUCLEOTIDE SEQUENCE</scope>
</reference>
<evidence type="ECO:0000256" key="7">
    <source>
        <dbReference type="ARBA" id="ARBA00022723"/>
    </source>
</evidence>
<dbReference type="PROSITE" id="PS00086">
    <property type="entry name" value="CYTOCHROME_P450"/>
    <property type="match status" value="1"/>
</dbReference>
<keyword evidence="9" id="KW-0492">Microsome</keyword>
<dbReference type="EC" id="1.14.14.1" evidence="5"/>
<dbReference type="FunFam" id="1.10.630.10:FF:000042">
    <property type="entry name" value="Cytochrome P450"/>
    <property type="match status" value="1"/>
</dbReference>
<dbReference type="OrthoDB" id="2789670at2759"/>
<evidence type="ECO:0000256" key="2">
    <source>
        <dbReference type="ARBA" id="ARBA00004174"/>
    </source>
</evidence>
<keyword evidence="18" id="KW-1185">Reference proteome</keyword>
<comment type="catalytic activity">
    <reaction evidence="14">
        <text>an organic molecule + reduced [NADPH--hemoprotein reductase] + O2 = an alcohol + oxidized [NADPH--hemoprotein reductase] + H2O + H(+)</text>
        <dbReference type="Rhea" id="RHEA:17149"/>
        <dbReference type="Rhea" id="RHEA-COMP:11964"/>
        <dbReference type="Rhea" id="RHEA-COMP:11965"/>
        <dbReference type="ChEBI" id="CHEBI:15377"/>
        <dbReference type="ChEBI" id="CHEBI:15378"/>
        <dbReference type="ChEBI" id="CHEBI:15379"/>
        <dbReference type="ChEBI" id="CHEBI:30879"/>
        <dbReference type="ChEBI" id="CHEBI:57618"/>
        <dbReference type="ChEBI" id="CHEBI:58210"/>
        <dbReference type="ChEBI" id="CHEBI:142491"/>
        <dbReference type="EC" id="1.14.14.1"/>
    </reaction>
</comment>
<keyword evidence="12 16" id="KW-0503">Monooxygenase</keyword>
<sequence>MIFYLLATVVCLVLGQYLLQTYRFRRYGVKYVTPVPLLGNTAKTLLRITAHSEQLVEMYNKFSSERFYGRFEFIAPIVEVRDVELVKKIVVKDFDNFPDRRKRNDDLDIGLARSVAMMTGQDWKDMRSTLSPAFTSSKIRLMVPFMVEVGDQMLLSLKEKMKGSKTGKLEINVRDLTARYANDVIATCAFGLKVDSHTNAVNEFFTNGKALASFSFRDNVLLLLSFNFPSLSKLIQFDFSKADRFFSNIFSRTIKDREAQSTIRPDLIHLLVEANKGKLKHEDTKSDESVGFATVEESSIGRKQINKVWAERDLVAQAVVFFIAGFETISTTMTFLMYEMARNPDVQERLAQEIKETDAKNGGKLDFEAIQKMEYLDMVITEVLRMWPPVANLDRYCAKDYNIGKPNKTADKDFIVKSGTGVSVPVYAFHRDPAYYPNPEQFDPERFSDENKHKIPSFAYMPFGLGPRNCIGSRFALCELKIMTYQILQHFVISPCAKTLIPPVISKDNINLRIKGGDWTAFECRE</sequence>
<dbReference type="GO" id="GO:0005506">
    <property type="term" value="F:iron ion binding"/>
    <property type="evidence" value="ECO:0007669"/>
    <property type="project" value="InterPro"/>
</dbReference>
<dbReference type="InterPro" id="IPR036396">
    <property type="entry name" value="Cyt_P450_sf"/>
</dbReference>
<evidence type="ECO:0000256" key="13">
    <source>
        <dbReference type="ARBA" id="ARBA00023136"/>
    </source>
</evidence>
<dbReference type="GO" id="GO:0005789">
    <property type="term" value="C:endoplasmic reticulum membrane"/>
    <property type="evidence" value="ECO:0007669"/>
    <property type="project" value="UniProtKB-SubCell"/>
</dbReference>
<dbReference type="Proteomes" id="UP001154114">
    <property type="component" value="Chromosome 10"/>
</dbReference>
<comment type="cofactor">
    <cofactor evidence="1 15">
        <name>heme</name>
        <dbReference type="ChEBI" id="CHEBI:30413"/>
    </cofactor>
</comment>
<keyword evidence="11 15" id="KW-0408">Iron</keyword>
<dbReference type="PANTHER" id="PTHR24292">
    <property type="entry name" value="CYTOCHROME P450"/>
    <property type="match status" value="1"/>
</dbReference>
<dbReference type="PANTHER" id="PTHR24292:SF54">
    <property type="entry name" value="CYP9F3-RELATED"/>
    <property type="match status" value="1"/>
</dbReference>
<dbReference type="InterPro" id="IPR002401">
    <property type="entry name" value="Cyt_P450_E_grp-I"/>
</dbReference>
<dbReference type="Gene3D" id="1.10.630.10">
    <property type="entry name" value="Cytochrome P450"/>
    <property type="match status" value="1"/>
</dbReference>
<evidence type="ECO:0000313" key="17">
    <source>
        <dbReference type="EMBL" id="CAH0579543.1"/>
    </source>
</evidence>
<dbReference type="Pfam" id="PF00067">
    <property type="entry name" value="p450"/>
    <property type="match status" value="1"/>
</dbReference>
<evidence type="ECO:0000256" key="12">
    <source>
        <dbReference type="ARBA" id="ARBA00023033"/>
    </source>
</evidence>
<dbReference type="GO" id="GO:0016712">
    <property type="term" value="F:oxidoreductase activity, acting on paired donors, with incorporation or reduction of molecular oxygen, reduced flavin or flavoprotein as one donor, and incorporation of one atom of oxygen"/>
    <property type="evidence" value="ECO:0007669"/>
    <property type="project" value="UniProtKB-EC"/>
</dbReference>
<evidence type="ECO:0000256" key="11">
    <source>
        <dbReference type="ARBA" id="ARBA00023004"/>
    </source>
</evidence>
<evidence type="ECO:0000313" key="18">
    <source>
        <dbReference type="Proteomes" id="UP001154114"/>
    </source>
</evidence>
<dbReference type="PRINTS" id="PR00385">
    <property type="entry name" value="P450"/>
</dbReference>
<feature type="binding site" description="axial binding residue" evidence="15">
    <location>
        <position position="470"/>
    </location>
    <ligand>
        <name>heme</name>
        <dbReference type="ChEBI" id="CHEBI:30413"/>
    </ligand>
    <ligandPart>
        <name>Fe</name>
        <dbReference type="ChEBI" id="CHEBI:18248"/>
    </ligandPart>
</feature>
<evidence type="ECO:0000256" key="14">
    <source>
        <dbReference type="ARBA" id="ARBA00047827"/>
    </source>
</evidence>
<dbReference type="SUPFAM" id="SSF48264">
    <property type="entry name" value="Cytochrome P450"/>
    <property type="match status" value="1"/>
</dbReference>
<evidence type="ECO:0000256" key="3">
    <source>
        <dbReference type="ARBA" id="ARBA00004406"/>
    </source>
</evidence>
<dbReference type="CDD" id="cd11056">
    <property type="entry name" value="CYP6-like"/>
    <property type="match status" value="1"/>
</dbReference>
<dbReference type="PRINTS" id="PR00463">
    <property type="entry name" value="EP450I"/>
</dbReference>
<comment type="subcellular location">
    <subcellularLocation>
        <location evidence="3">Endoplasmic reticulum membrane</location>
        <topology evidence="3">Peripheral membrane protein</topology>
    </subcellularLocation>
    <subcellularLocation>
        <location evidence="2">Microsome membrane</location>
        <topology evidence="2">Peripheral membrane protein</topology>
    </subcellularLocation>
</comment>
<name>A0A9P0BN93_CHRIL</name>
<evidence type="ECO:0000256" key="9">
    <source>
        <dbReference type="ARBA" id="ARBA00022848"/>
    </source>
</evidence>
<dbReference type="EMBL" id="LR824013">
    <property type="protein sequence ID" value="CAH0579543.1"/>
    <property type="molecule type" value="Genomic_DNA"/>
</dbReference>
<evidence type="ECO:0000256" key="6">
    <source>
        <dbReference type="ARBA" id="ARBA00022617"/>
    </source>
</evidence>
<keyword evidence="10 16" id="KW-0560">Oxidoreductase</keyword>
<evidence type="ECO:0000256" key="16">
    <source>
        <dbReference type="RuleBase" id="RU000461"/>
    </source>
</evidence>
<comment type="similarity">
    <text evidence="4 16">Belongs to the cytochrome P450 family.</text>
</comment>
<proteinExistence type="inferred from homology"/>
<evidence type="ECO:0000256" key="10">
    <source>
        <dbReference type="ARBA" id="ARBA00023002"/>
    </source>
</evidence>
<protein>
    <recommendedName>
        <fullName evidence="5">unspecific monooxygenase</fullName>
        <ecNumber evidence="5">1.14.14.1</ecNumber>
    </recommendedName>
</protein>
<accession>A0A9P0BN93</accession>
<keyword evidence="7 15" id="KW-0479">Metal-binding</keyword>
<keyword evidence="13" id="KW-0472">Membrane</keyword>
<evidence type="ECO:0000256" key="8">
    <source>
        <dbReference type="ARBA" id="ARBA00022824"/>
    </source>
</evidence>
<dbReference type="AlphaFoldDB" id="A0A9P0BN93"/>
<dbReference type="InterPro" id="IPR050476">
    <property type="entry name" value="Insect_CytP450_Detox"/>
</dbReference>
<organism evidence="17 18">
    <name type="scientific">Chrysodeixis includens</name>
    <name type="common">Soybean looper</name>
    <name type="synonym">Pseudoplusia includens</name>
    <dbReference type="NCBI Taxonomy" id="689277"/>
    <lineage>
        <taxon>Eukaryota</taxon>
        <taxon>Metazoa</taxon>
        <taxon>Ecdysozoa</taxon>
        <taxon>Arthropoda</taxon>
        <taxon>Hexapoda</taxon>
        <taxon>Insecta</taxon>
        <taxon>Pterygota</taxon>
        <taxon>Neoptera</taxon>
        <taxon>Endopterygota</taxon>
        <taxon>Lepidoptera</taxon>
        <taxon>Glossata</taxon>
        <taxon>Ditrysia</taxon>
        <taxon>Noctuoidea</taxon>
        <taxon>Noctuidae</taxon>
        <taxon>Plusiinae</taxon>
        <taxon>Chrysodeixis</taxon>
    </lineage>
</organism>
<evidence type="ECO:0000256" key="4">
    <source>
        <dbReference type="ARBA" id="ARBA00010617"/>
    </source>
</evidence>
<evidence type="ECO:0000256" key="15">
    <source>
        <dbReference type="PIRSR" id="PIRSR602401-1"/>
    </source>
</evidence>
<dbReference type="InterPro" id="IPR001128">
    <property type="entry name" value="Cyt_P450"/>
</dbReference>
<dbReference type="GO" id="GO:0020037">
    <property type="term" value="F:heme binding"/>
    <property type="evidence" value="ECO:0007669"/>
    <property type="project" value="InterPro"/>
</dbReference>